<comment type="caution">
    <text evidence="1">The sequence shown here is derived from an EMBL/GenBank/DDBJ whole genome shotgun (WGS) entry which is preliminary data.</text>
</comment>
<evidence type="ECO:0000313" key="1">
    <source>
        <dbReference type="EMBL" id="KAF2317279.1"/>
    </source>
</evidence>
<evidence type="ECO:0000313" key="3">
    <source>
        <dbReference type="Proteomes" id="UP000467840"/>
    </source>
</evidence>
<dbReference type="Proteomes" id="UP000467840">
    <property type="component" value="Chromosome 6"/>
</dbReference>
<keyword evidence="3" id="KW-1185">Reference proteome</keyword>
<protein>
    <submittedName>
        <fullName evidence="1">Uncharacterized protein</fullName>
    </submittedName>
</protein>
<organism evidence="1 3">
    <name type="scientific">Hevea brasiliensis</name>
    <name type="common">Para rubber tree</name>
    <name type="synonym">Siphonia brasiliensis</name>
    <dbReference type="NCBI Taxonomy" id="3981"/>
    <lineage>
        <taxon>Eukaryota</taxon>
        <taxon>Viridiplantae</taxon>
        <taxon>Streptophyta</taxon>
        <taxon>Embryophyta</taxon>
        <taxon>Tracheophyta</taxon>
        <taxon>Spermatophyta</taxon>
        <taxon>Magnoliopsida</taxon>
        <taxon>eudicotyledons</taxon>
        <taxon>Gunneridae</taxon>
        <taxon>Pentapetalae</taxon>
        <taxon>rosids</taxon>
        <taxon>fabids</taxon>
        <taxon>Malpighiales</taxon>
        <taxon>Euphorbiaceae</taxon>
        <taxon>Crotonoideae</taxon>
        <taxon>Micrandreae</taxon>
        <taxon>Hevea</taxon>
    </lineage>
</organism>
<accession>A0A6A6MZL8</accession>
<dbReference type="EMBL" id="JAAGAX010000004">
    <property type="protein sequence ID" value="KAF2317288.1"/>
    <property type="molecule type" value="Genomic_DNA"/>
</dbReference>
<proteinExistence type="predicted"/>
<dbReference type="AlphaFoldDB" id="A0A6A6MZL8"/>
<gene>
    <name evidence="1" type="ORF">GH714_019317</name>
    <name evidence="2" type="ORF">GH714_019389</name>
</gene>
<sequence length="220" mass="24908">MADSLPGSDNPDYFTLVLHVKETKGEWDYYDGFVELEGLVDVYVEHISVGDLRREFSTRIDEMQNKGKGVVIEEINEDANKAVPEIMCDYEAEDIGSEVEVKVNEEDEKANEFKHAEQGEYVNEHGVNENEEQGENSHAHHSVNDNAVQNEMVRDTFERFTMLAANFDEFFATMMEGTIYDVGNGYDKGRVKEGDGNDNPTGMLIDSHTEVRVEEADHSV</sequence>
<reference evidence="1 3" key="1">
    <citation type="journal article" date="2020" name="Mol. Plant">
        <title>The Chromosome-Based Rubber Tree Genome Provides New Insights into Spurge Genome Evolution and Rubber Biosynthesis.</title>
        <authorList>
            <person name="Liu J."/>
            <person name="Shi C."/>
            <person name="Shi C.C."/>
            <person name="Li W."/>
            <person name="Zhang Q.J."/>
            <person name="Zhang Y."/>
            <person name="Li K."/>
            <person name="Lu H.F."/>
            <person name="Shi C."/>
            <person name="Zhu S.T."/>
            <person name="Xiao Z.Y."/>
            <person name="Nan H."/>
            <person name="Yue Y."/>
            <person name="Zhu X.G."/>
            <person name="Wu Y."/>
            <person name="Hong X.N."/>
            <person name="Fan G.Y."/>
            <person name="Tong Y."/>
            <person name="Zhang D."/>
            <person name="Mao C.L."/>
            <person name="Liu Y.L."/>
            <person name="Hao S.J."/>
            <person name="Liu W.Q."/>
            <person name="Lv M.Q."/>
            <person name="Zhang H.B."/>
            <person name="Liu Y."/>
            <person name="Hu-Tang G.R."/>
            <person name="Wang J.P."/>
            <person name="Wang J.H."/>
            <person name="Sun Y.H."/>
            <person name="Ni S.B."/>
            <person name="Chen W.B."/>
            <person name="Zhang X.C."/>
            <person name="Jiao Y.N."/>
            <person name="Eichler E.E."/>
            <person name="Li G.H."/>
            <person name="Liu X."/>
            <person name="Gao L.Z."/>
        </authorList>
    </citation>
    <scope>NUCLEOTIDE SEQUENCE [LARGE SCALE GENOMIC DNA]</scope>
    <source>
        <strain evidence="3">cv. GT1</strain>
        <tissue evidence="1">Leaf</tissue>
    </source>
</reference>
<dbReference type="EMBL" id="JAAGAX010000004">
    <property type="protein sequence ID" value="KAF2317279.1"/>
    <property type="molecule type" value="Genomic_DNA"/>
</dbReference>
<evidence type="ECO:0000313" key="2">
    <source>
        <dbReference type="EMBL" id="KAF2317288.1"/>
    </source>
</evidence>
<name>A0A6A6MZL8_HEVBR</name>